<keyword evidence="2" id="KW-0812">Transmembrane</keyword>
<sequence length="693" mass="73507">MNLRVVKGDNPGQDIPVDGGVFAIGREKDNGFVINDPGISRHHCVFRREGGQWWIEDLQSVNGVAVNAVKITEKTQLKPGDEITVFNHIFVFEPMDVVPVAANGLKVRKLEQLPGDTSAIAPPGAVPAPAPTSAPAPASSKAEPAASNGPSPIILIVKIAMLLIILALAGYMAMLMFSGDPQAGTEPMELAAAGETAAAAPGAGATATAPGAEQTTALLDPATLDQLEAPVDEAPMFAPLTDAAPQTEPTRLRPLPQANAGEGEGDGDDDDDGAPAPLATGAAVNLVLVTSDPSAAEVYLDDQPVGTTPLLLRDASPGRHMLALRKDGYEDLTRQIQVPDQLPSRPYQLRLKAGTLLITSEPSGAWVMQGRHFLGLTPLLLSDLPAGEHEFILRGPGCEPQKVAASVNPAAGETVRAELASLLGNIELNSRPPGCRVYLDGVLMGETAEMEGNPMRAAPFILKSLTAGPALLKVEHPSGINVTGKITIPKGGTVRQQAALWVPTHRLTLIDGAVKFGLLLEENELGDVALEEVGRRSARYLKPQIAELHRLSNAEITDYIAQSNKSRQDAAAGAGGEALELARKDDLVMSVADMLQDLRRLTINDFNAAYRDKQIRISGNSSTRYKDNTETIVVEFGTKAIRCTFEKNTPNEDWEIISQAAKAKTPISVRGFCEGLKNDIVVMSNCSLVMGFQ</sequence>
<feature type="compositionally biased region" description="Low complexity" evidence="1">
    <location>
        <begin position="135"/>
        <end position="147"/>
    </location>
</feature>
<dbReference type="SUPFAM" id="SSF49879">
    <property type="entry name" value="SMAD/FHA domain"/>
    <property type="match status" value="1"/>
</dbReference>
<dbReference type="Gene3D" id="2.60.200.20">
    <property type="match status" value="1"/>
</dbReference>
<feature type="region of interest" description="Disordered" evidence="1">
    <location>
        <begin position="242"/>
        <end position="278"/>
    </location>
</feature>
<comment type="caution">
    <text evidence="4">The sequence shown here is derived from an EMBL/GenBank/DDBJ whole genome shotgun (WGS) entry which is preliminary data.</text>
</comment>
<dbReference type="Proteomes" id="UP001238163">
    <property type="component" value="Unassembled WGS sequence"/>
</dbReference>
<evidence type="ECO:0000313" key="4">
    <source>
        <dbReference type="EMBL" id="MDQ0289446.1"/>
    </source>
</evidence>
<keyword evidence="5" id="KW-1185">Reference proteome</keyword>
<dbReference type="Pfam" id="PF00498">
    <property type="entry name" value="FHA"/>
    <property type="match status" value="1"/>
</dbReference>
<dbReference type="PANTHER" id="PTHR36194:SF1">
    <property type="entry name" value="S-LAYER-LIKE PROTEIN"/>
    <property type="match status" value="1"/>
</dbReference>
<accession>A0AAE3VFQ6</accession>
<keyword evidence="2" id="KW-0472">Membrane</keyword>
<reference evidence="4" key="1">
    <citation type="submission" date="2023-07" db="EMBL/GenBank/DDBJ databases">
        <title>Genomic Encyclopedia of Type Strains, Phase IV (KMG-IV): sequencing the most valuable type-strain genomes for metagenomic binning, comparative biology and taxonomic classification.</title>
        <authorList>
            <person name="Goeker M."/>
        </authorList>
    </citation>
    <scope>NUCLEOTIDE SEQUENCE</scope>
    <source>
        <strain evidence="4">DSM 24202</strain>
    </source>
</reference>
<dbReference type="PANTHER" id="PTHR36194">
    <property type="entry name" value="S-LAYER-LIKE PROTEIN"/>
    <property type="match status" value="1"/>
</dbReference>
<dbReference type="InterPro" id="IPR013229">
    <property type="entry name" value="PEGA"/>
</dbReference>
<feature type="transmembrane region" description="Helical" evidence="2">
    <location>
        <begin position="155"/>
        <end position="177"/>
    </location>
</feature>
<gene>
    <name evidence="4" type="ORF">J3R75_001553</name>
</gene>
<proteinExistence type="predicted"/>
<dbReference type="AlphaFoldDB" id="A0AAE3VFQ6"/>
<evidence type="ECO:0000313" key="5">
    <source>
        <dbReference type="Proteomes" id="UP001238163"/>
    </source>
</evidence>
<feature type="domain" description="FHA" evidence="3">
    <location>
        <begin position="22"/>
        <end position="71"/>
    </location>
</feature>
<dbReference type="RefSeq" id="WP_307260871.1">
    <property type="nucleotide sequence ID" value="NZ_JAUSVL010000001.1"/>
</dbReference>
<dbReference type="PROSITE" id="PS50006">
    <property type="entry name" value="FHA_DOMAIN"/>
    <property type="match status" value="1"/>
</dbReference>
<keyword evidence="2" id="KW-1133">Transmembrane helix</keyword>
<organism evidence="4 5">
    <name type="scientific">Oligosphaera ethanolica</name>
    <dbReference type="NCBI Taxonomy" id="760260"/>
    <lineage>
        <taxon>Bacteria</taxon>
        <taxon>Pseudomonadati</taxon>
        <taxon>Lentisphaerota</taxon>
        <taxon>Oligosphaeria</taxon>
        <taxon>Oligosphaerales</taxon>
        <taxon>Oligosphaeraceae</taxon>
        <taxon>Oligosphaera</taxon>
    </lineage>
</organism>
<evidence type="ECO:0000259" key="3">
    <source>
        <dbReference type="PROSITE" id="PS50006"/>
    </source>
</evidence>
<dbReference type="CDD" id="cd00060">
    <property type="entry name" value="FHA"/>
    <property type="match status" value="1"/>
</dbReference>
<dbReference type="InterPro" id="IPR008984">
    <property type="entry name" value="SMAD_FHA_dom_sf"/>
</dbReference>
<feature type="compositionally biased region" description="Acidic residues" evidence="1">
    <location>
        <begin position="263"/>
        <end position="273"/>
    </location>
</feature>
<feature type="compositionally biased region" description="Pro residues" evidence="1">
    <location>
        <begin position="124"/>
        <end position="134"/>
    </location>
</feature>
<dbReference type="Pfam" id="PF08308">
    <property type="entry name" value="PEGA"/>
    <property type="match status" value="2"/>
</dbReference>
<dbReference type="InterPro" id="IPR000253">
    <property type="entry name" value="FHA_dom"/>
</dbReference>
<dbReference type="SMART" id="SM00240">
    <property type="entry name" value="FHA"/>
    <property type="match status" value="1"/>
</dbReference>
<name>A0AAE3VFQ6_9BACT</name>
<dbReference type="EMBL" id="JAUSVL010000001">
    <property type="protein sequence ID" value="MDQ0289446.1"/>
    <property type="molecule type" value="Genomic_DNA"/>
</dbReference>
<feature type="region of interest" description="Disordered" evidence="1">
    <location>
        <begin position="118"/>
        <end position="147"/>
    </location>
</feature>
<evidence type="ECO:0000256" key="2">
    <source>
        <dbReference type="SAM" id="Phobius"/>
    </source>
</evidence>
<evidence type="ECO:0000256" key="1">
    <source>
        <dbReference type="SAM" id="MobiDB-lite"/>
    </source>
</evidence>
<protein>
    <recommendedName>
        <fullName evidence="3">FHA domain-containing protein</fullName>
    </recommendedName>
</protein>